<dbReference type="SMR" id="A0A803MVD1"/>
<gene>
    <name evidence="1" type="primary">LOC110728849</name>
</gene>
<dbReference type="Proteomes" id="UP000596660">
    <property type="component" value="Unplaced"/>
</dbReference>
<keyword evidence="2" id="KW-1185">Reference proteome</keyword>
<dbReference type="Gene3D" id="3.90.1140.10">
    <property type="entry name" value="Cyclic phosphodiesterase"/>
    <property type="match status" value="1"/>
</dbReference>
<dbReference type="KEGG" id="cqi:110728849"/>
<dbReference type="SUPFAM" id="SSF55144">
    <property type="entry name" value="LigT-like"/>
    <property type="match status" value="1"/>
</dbReference>
<evidence type="ECO:0000313" key="2">
    <source>
        <dbReference type="Proteomes" id="UP000596660"/>
    </source>
</evidence>
<dbReference type="PANTHER" id="PTHR28141:SF1">
    <property type="entry name" value="2',3'-CYCLIC-NUCLEOTIDE 3'-PHOSPHODIESTERASE"/>
    <property type="match status" value="1"/>
</dbReference>
<reference evidence="1" key="1">
    <citation type="journal article" date="2017" name="Nature">
        <title>The genome of Chenopodium quinoa.</title>
        <authorList>
            <person name="Jarvis D.E."/>
            <person name="Ho Y.S."/>
            <person name="Lightfoot D.J."/>
            <person name="Schmoeckel S.M."/>
            <person name="Li B."/>
            <person name="Borm T.J.A."/>
            <person name="Ohyanagi H."/>
            <person name="Mineta K."/>
            <person name="Michell C.T."/>
            <person name="Saber N."/>
            <person name="Kharbatia N.M."/>
            <person name="Rupper R.R."/>
            <person name="Sharp A.R."/>
            <person name="Dally N."/>
            <person name="Boughton B.A."/>
            <person name="Woo Y.H."/>
            <person name="Gao G."/>
            <person name="Schijlen E.G.W.M."/>
            <person name="Guo X."/>
            <person name="Momin A.A."/>
            <person name="Negrao S."/>
            <person name="Al-Babili S."/>
            <person name="Gehring C."/>
            <person name="Roessner U."/>
            <person name="Jung C."/>
            <person name="Murphy K."/>
            <person name="Arold S.T."/>
            <person name="Gojobori T."/>
            <person name="van der Linden C.G."/>
            <person name="van Loo E.N."/>
            <person name="Jellen E.N."/>
            <person name="Maughan P.J."/>
            <person name="Tester M."/>
        </authorList>
    </citation>
    <scope>NUCLEOTIDE SEQUENCE [LARGE SCALE GENOMIC DNA]</scope>
    <source>
        <strain evidence="1">cv. PI 614886</strain>
    </source>
</reference>
<dbReference type="Gramene" id="AUR62035858-RA">
    <property type="protein sequence ID" value="AUR62035858-RA:cds"/>
    <property type="gene ID" value="AUR62035858"/>
</dbReference>
<dbReference type="RefSeq" id="XP_021764214.1">
    <property type="nucleotide sequence ID" value="XM_021908522.1"/>
</dbReference>
<sequence>MSHHTIDRKPSGDEEGAYAVWATPSKDAKIRLKKLMSGLRSKFGGPKFDPHLTVVGPISLTGKDATEKFRAACRGLKVYPAQAQEISTGNSFWQSVYLRLDATPEVLGISSHFDEHFGNTRTTPYLPHMSLLYGDLTDEEKNEAIDEAKTLDDTIDSMSFAIDRLELYITPDDKTLKSWIKVEEYVLCAH</sequence>
<dbReference type="FunFam" id="3.90.1140.10:FF:000007">
    <property type="entry name" value="Cyclic phosphodiesterase"/>
    <property type="match status" value="1"/>
</dbReference>
<dbReference type="OrthoDB" id="514292at2759"/>
<dbReference type="GO" id="GO:0009187">
    <property type="term" value="P:cyclic nucleotide metabolic process"/>
    <property type="evidence" value="ECO:0007669"/>
    <property type="project" value="TreeGrafter"/>
</dbReference>
<dbReference type="GeneID" id="110728849"/>
<name>A0A803MVD1_CHEQI</name>
<evidence type="ECO:0000313" key="1">
    <source>
        <dbReference type="EnsemblPlants" id="AUR62035858-RA:cds"/>
    </source>
</evidence>
<dbReference type="EnsemblPlants" id="AUR62035858-RA">
    <property type="protein sequence ID" value="AUR62035858-RA:cds"/>
    <property type="gene ID" value="AUR62035858"/>
</dbReference>
<organism evidence="1 2">
    <name type="scientific">Chenopodium quinoa</name>
    <name type="common">Quinoa</name>
    <dbReference type="NCBI Taxonomy" id="63459"/>
    <lineage>
        <taxon>Eukaryota</taxon>
        <taxon>Viridiplantae</taxon>
        <taxon>Streptophyta</taxon>
        <taxon>Embryophyta</taxon>
        <taxon>Tracheophyta</taxon>
        <taxon>Spermatophyta</taxon>
        <taxon>Magnoliopsida</taxon>
        <taxon>eudicotyledons</taxon>
        <taxon>Gunneridae</taxon>
        <taxon>Pentapetalae</taxon>
        <taxon>Caryophyllales</taxon>
        <taxon>Chenopodiaceae</taxon>
        <taxon>Chenopodioideae</taxon>
        <taxon>Atripliceae</taxon>
        <taxon>Chenopodium</taxon>
    </lineage>
</organism>
<dbReference type="AlphaFoldDB" id="A0A803MVD1"/>
<proteinExistence type="predicted"/>
<dbReference type="OMA" id="NRSGSYM"/>
<dbReference type="Pfam" id="PF07823">
    <property type="entry name" value="CPDase"/>
    <property type="match status" value="1"/>
</dbReference>
<protein>
    <recommendedName>
        <fullName evidence="3">RNA ligase/cyclic nucleotide phosphodiesterase family protein</fullName>
    </recommendedName>
</protein>
<accession>A0A803MVD1</accession>
<dbReference type="InterPro" id="IPR009097">
    <property type="entry name" value="Cyclic_Pdiesterase"/>
</dbReference>
<dbReference type="PIRSF" id="PIRSF017903">
    <property type="entry name" value="CPDase_plant"/>
    <property type="match status" value="1"/>
</dbReference>
<reference evidence="1" key="2">
    <citation type="submission" date="2021-03" db="UniProtKB">
        <authorList>
            <consortium name="EnsemblPlants"/>
        </authorList>
    </citation>
    <scope>IDENTIFICATION</scope>
</reference>
<dbReference type="PANTHER" id="PTHR28141">
    <property type="entry name" value="2',3'-CYCLIC-NUCLEOTIDE 3'-PHOSPHODIESTERASE"/>
    <property type="match status" value="1"/>
</dbReference>
<dbReference type="InterPro" id="IPR012386">
    <property type="entry name" value="Cyclic-nucl_3Pdiesterase"/>
</dbReference>
<evidence type="ECO:0008006" key="3">
    <source>
        <dbReference type="Google" id="ProtNLM"/>
    </source>
</evidence>
<dbReference type="GO" id="GO:0004113">
    <property type="term" value="F:2',3'-cyclic-nucleotide 3'-phosphodiesterase activity"/>
    <property type="evidence" value="ECO:0007669"/>
    <property type="project" value="TreeGrafter"/>
</dbReference>